<dbReference type="Proteomes" id="UP000693981">
    <property type="component" value="Unassembled WGS sequence"/>
</dbReference>
<reference evidence="4" key="1">
    <citation type="submission" date="2021-02" db="EMBL/GenBank/DDBJ databases">
        <authorList>
            <person name="Palmer J.M."/>
        </authorList>
    </citation>
    <scope>NUCLEOTIDE SEQUENCE</scope>
    <source>
        <strain evidence="4">SCRP23</strain>
    </source>
</reference>
<comment type="subcellular location">
    <subcellularLocation>
        <location evidence="1">Secreted</location>
    </subcellularLocation>
</comment>
<evidence type="ECO:0000256" key="1">
    <source>
        <dbReference type="RuleBase" id="RU368111"/>
    </source>
</evidence>
<comment type="caution">
    <text evidence="4">The sequence shown here is derived from an EMBL/GenBank/DDBJ whole genome shotgun (WGS) entry which is preliminary data.</text>
</comment>
<gene>
    <name evidence="4" type="ORF">PHYBOEH_004852</name>
</gene>
<evidence type="ECO:0000313" key="5">
    <source>
        <dbReference type="Proteomes" id="UP000693981"/>
    </source>
</evidence>
<keyword evidence="1" id="KW-0964">Secreted</keyword>
<keyword evidence="3" id="KW-0732">Signal</keyword>
<dbReference type="GO" id="GO:0005576">
    <property type="term" value="C:extracellular region"/>
    <property type="evidence" value="ECO:0007669"/>
    <property type="project" value="UniProtKB-SubCell"/>
</dbReference>
<feature type="compositionally biased region" description="Low complexity" evidence="2">
    <location>
        <begin position="129"/>
        <end position="156"/>
    </location>
</feature>
<accession>A0A8T1WQ43</accession>
<keyword evidence="1" id="KW-1015">Disulfide bond</keyword>
<comment type="function">
    <text evidence="1">Induces local and distal defense responses (incompatible hypersensitive reaction) in plants from the solanaceae and cruciferae families. Elicits leaf necrosis and causes the accumulation of pathogenesis-related proteins. Might interact with the lipidic molecules of the plasma membrane.</text>
</comment>
<evidence type="ECO:0000256" key="2">
    <source>
        <dbReference type="SAM" id="MobiDB-lite"/>
    </source>
</evidence>
<protein>
    <recommendedName>
        <fullName evidence="1">Elicitin</fullName>
    </recommendedName>
</protein>
<comment type="similarity">
    <text evidence="1">Belongs to the elicitin family.</text>
</comment>
<evidence type="ECO:0000313" key="4">
    <source>
        <dbReference type="EMBL" id="KAG7394654.1"/>
    </source>
</evidence>
<feature type="signal peptide" evidence="3">
    <location>
        <begin position="1"/>
        <end position="20"/>
    </location>
</feature>
<feature type="chain" id="PRO_5035899922" description="Elicitin" evidence="3">
    <location>
        <begin position="21"/>
        <end position="178"/>
    </location>
</feature>
<keyword evidence="5" id="KW-1185">Reference proteome</keyword>
<organism evidence="4 5">
    <name type="scientific">Phytophthora boehmeriae</name>
    <dbReference type="NCBI Taxonomy" id="109152"/>
    <lineage>
        <taxon>Eukaryota</taxon>
        <taxon>Sar</taxon>
        <taxon>Stramenopiles</taxon>
        <taxon>Oomycota</taxon>
        <taxon>Peronosporomycetes</taxon>
        <taxon>Peronosporales</taxon>
        <taxon>Peronosporaceae</taxon>
        <taxon>Phytophthora</taxon>
    </lineage>
</organism>
<dbReference type="Pfam" id="PF00964">
    <property type="entry name" value="Elicitin"/>
    <property type="match status" value="1"/>
</dbReference>
<proteinExistence type="inferred from homology"/>
<dbReference type="AlphaFoldDB" id="A0A8T1WQ43"/>
<dbReference type="OrthoDB" id="128236at2759"/>
<sequence length="178" mass="17260">MHSFSSLALICLAVAGSVHAEECSTEQLMTLAGNKNLATCTSDTGVSVSNIGVMTADQVKSVCESTACMALLKDVSSLGDCTMPGTNISVKTDVVDKVSTMCDGSGSMAMSSGSTATSSTGSSTGGTTVGDESGVSSSSSDNVSGGSSSSSSSSSNSAAATAVGCVSALAFVLVSALM</sequence>
<dbReference type="SMART" id="SM01187">
    <property type="entry name" value="Elicitin"/>
    <property type="match status" value="1"/>
</dbReference>
<feature type="compositionally biased region" description="Low complexity" evidence="2">
    <location>
        <begin position="107"/>
        <end position="122"/>
    </location>
</feature>
<dbReference type="EMBL" id="JAGDFL010000257">
    <property type="protein sequence ID" value="KAG7394654.1"/>
    <property type="molecule type" value="Genomic_DNA"/>
</dbReference>
<feature type="region of interest" description="Disordered" evidence="2">
    <location>
        <begin position="107"/>
        <end position="156"/>
    </location>
</feature>
<name>A0A8T1WQ43_9STRA</name>
<keyword evidence="1" id="KW-0928">Hypersensitive response elicitation</keyword>
<dbReference type="InterPro" id="IPR002200">
    <property type="entry name" value="Elicitin"/>
</dbReference>
<dbReference type="GO" id="GO:0052040">
    <property type="term" value="P:symbiont-mediated perturbation of host programmed cell death"/>
    <property type="evidence" value="ECO:0007669"/>
    <property type="project" value="UniProtKB-UniRule"/>
</dbReference>
<evidence type="ECO:0000256" key="3">
    <source>
        <dbReference type="SAM" id="SignalP"/>
    </source>
</evidence>